<proteinExistence type="predicted"/>
<accession>A0A2H0WSC1</accession>
<gene>
    <name evidence="2" type="ORF">COT62_03045</name>
</gene>
<keyword evidence="1" id="KW-0472">Membrane</keyword>
<keyword evidence="1" id="KW-1133">Transmembrane helix</keyword>
<evidence type="ECO:0000313" key="3">
    <source>
        <dbReference type="Proteomes" id="UP000231198"/>
    </source>
</evidence>
<evidence type="ECO:0000313" key="2">
    <source>
        <dbReference type="EMBL" id="PIS15560.1"/>
    </source>
</evidence>
<sequence length="172" mass="18089">MKSFFQIFLAVAAVILLMAAGAFFFWQYQQKTAKSPNPVQLVSPTSAITKAEVSPIIVETTLVPTESATATPTPQVSDSDLIKAAMAAKHSKPVADVELTISKNTGTHATGGVTFAGEMGGGWWLAAKSGGNWVIVQDGNGTMDCAVIAPYNFPNTIVPECLDEATGKTVIR</sequence>
<reference evidence="3" key="1">
    <citation type="submission" date="2017-09" db="EMBL/GenBank/DDBJ databases">
        <title>Depth-based differentiation of microbial function through sediment-hosted aquifers and enrichment of novel symbionts in the deep terrestrial subsurface.</title>
        <authorList>
            <person name="Probst A.J."/>
            <person name="Ladd B."/>
            <person name="Jarett J.K."/>
            <person name="Geller-Mcgrath D.E."/>
            <person name="Sieber C.M.K."/>
            <person name="Emerson J.B."/>
            <person name="Anantharaman K."/>
            <person name="Thomas B.C."/>
            <person name="Malmstrom R."/>
            <person name="Stieglmeier M."/>
            <person name="Klingl A."/>
            <person name="Woyke T."/>
            <person name="Ryan C.M."/>
            <person name="Banfield J.F."/>
        </authorList>
    </citation>
    <scope>NUCLEOTIDE SEQUENCE [LARGE SCALE GENOMIC DNA]</scope>
</reference>
<dbReference type="EMBL" id="PEZG01000064">
    <property type="protein sequence ID" value="PIS15560.1"/>
    <property type="molecule type" value="Genomic_DNA"/>
</dbReference>
<evidence type="ECO:0000256" key="1">
    <source>
        <dbReference type="SAM" id="Phobius"/>
    </source>
</evidence>
<dbReference type="AlphaFoldDB" id="A0A2H0WSC1"/>
<organism evidence="2 3">
    <name type="scientific">Candidatus Roizmanbacteria bacterium CG09_land_8_20_14_0_10_41_9</name>
    <dbReference type="NCBI Taxonomy" id="1974850"/>
    <lineage>
        <taxon>Bacteria</taxon>
        <taxon>Candidatus Roizmaniibacteriota</taxon>
    </lineage>
</organism>
<dbReference type="Proteomes" id="UP000231198">
    <property type="component" value="Unassembled WGS sequence"/>
</dbReference>
<name>A0A2H0WSC1_9BACT</name>
<protein>
    <submittedName>
        <fullName evidence="2">Uncharacterized protein</fullName>
    </submittedName>
</protein>
<feature type="transmembrane region" description="Helical" evidence="1">
    <location>
        <begin position="7"/>
        <end position="28"/>
    </location>
</feature>
<keyword evidence="1" id="KW-0812">Transmembrane</keyword>
<comment type="caution">
    <text evidence="2">The sequence shown here is derived from an EMBL/GenBank/DDBJ whole genome shotgun (WGS) entry which is preliminary data.</text>
</comment>